<dbReference type="STRING" id="1137280.D777_02153"/>
<feature type="region of interest" description="Disordered" evidence="1">
    <location>
        <begin position="46"/>
        <end position="70"/>
    </location>
</feature>
<gene>
    <name evidence="2" type="ORF">D777_02153</name>
</gene>
<dbReference type="OrthoDB" id="7069256at2"/>
<evidence type="ECO:0000256" key="1">
    <source>
        <dbReference type="SAM" id="MobiDB-lite"/>
    </source>
</evidence>
<organism evidence="2 3">
    <name type="scientific">Marinobacter nitratireducens</name>
    <dbReference type="NCBI Taxonomy" id="1137280"/>
    <lineage>
        <taxon>Bacteria</taxon>
        <taxon>Pseudomonadati</taxon>
        <taxon>Pseudomonadota</taxon>
        <taxon>Gammaproteobacteria</taxon>
        <taxon>Pseudomonadales</taxon>
        <taxon>Marinobacteraceae</taxon>
        <taxon>Marinobacter</taxon>
    </lineage>
</organism>
<dbReference type="EMBL" id="ANIE01000006">
    <property type="protein sequence ID" value="KEF31000.1"/>
    <property type="molecule type" value="Genomic_DNA"/>
</dbReference>
<evidence type="ECO:0000313" key="2">
    <source>
        <dbReference type="EMBL" id="KEF31000.1"/>
    </source>
</evidence>
<sequence>MAFHNPDPKLREIELENARLRSAMFSRVYRRIGRFLMRLMGKREGEFQKNSDASGTPASDSGGCRARVDD</sequence>
<name>A0A072ND20_9GAMM</name>
<dbReference type="AlphaFoldDB" id="A0A072ND20"/>
<accession>A0A072ND20</accession>
<keyword evidence="3" id="KW-1185">Reference proteome</keyword>
<protein>
    <submittedName>
        <fullName evidence="2">Uncharacterized protein</fullName>
    </submittedName>
</protein>
<evidence type="ECO:0000313" key="3">
    <source>
        <dbReference type="Proteomes" id="UP000035057"/>
    </source>
</evidence>
<reference evidence="2 3" key="1">
    <citation type="submission" date="2012-12" db="EMBL/GenBank/DDBJ databases">
        <title>Genome assembly of Marinobacter sp. AK21.</title>
        <authorList>
            <person name="Khatri I."/>
            <person name="Kumar R."/>
            <person name="Vaidya B."/>
            <person name="Subramanian S."/>
            <person name="Pinnaka A."/>
        </authorList>
    </citation>
    <scope>NUCLEOTIDE SEQUENCE [LARGE SCALE GENOMIC DNA]</scope>
    <source>
        <strain evidence="2 3">AK21</strain>
    </source>
</reference>
<dbReference type="Proteomes" id="UP000035057">
    <property type="component" value="Unassembled WGS sequence"/>
</dbReference>
<dbReference type="PATRIC" id="fig|1137280.3.peg.1968"/>
<dbReference type="RefSeq" id="WP_036131499.1">
    <property type="nucleotide sequence ID" value="NZ_ANIE01000006.1"/>
</dbReference>
<comment type="caution">
    <text evidence="2">The sequence shown here is derived from an EMBL/GenBank/DDBJ whole genome shotgun (WGS) entry which is preliminary data.</text>
</comment>
<proteinExistence type="predicted"/>
<feature type="compositionally biased region" description="Polar residues" evidence="1">
    <location>
        <begin position="50"/>
        <end position="59"/>
    </location>
</feature>